<dbReference type="Gene3D" id="3.40.140.10">
    <property type="entry name" value="Cytidine Deaminase, domain 2"/>
    <property type="match status" value="1"/>
</dbReference>
<evidence type="ECO:0008006" key="3">
    <source>
        <dbReference type="Google" id="ProtNLM"/>
    </source>
</evidence>
<proteinExistence type="predicted"/>
<dbReference type="AlphaFoldDB" id="A0A4Q8XRG5"/>
<gene>
    <name evidence="1" type="ORF">ELI03_34695</name>
</gene>
<comment type="caution">
    <text evidence="1">The sequence shown here is derived from an EMBL/GenBank/DDBJ whole genome shotgun (WGS) entry which is preliminary data.</text>
</comment>
<evidence type="ECO:0000313" key="1">
    <source>
        <dbReference type="EMBL" id="TAX64407.1"/>
    </source>
</evidence>
<dbReference type="Proteomes" id="UP000293652">
    <property type="component" value="Unassembled WGS sequence"/>
</dbReference>
<dbReference type="SUPFAM" id="SSF102712">
    <property type="entry name" value="JAB1/MPN domain"/>
    <property type="match status" value="1"/>
</dbReference>
<name>A0A4Q8XRG5_RHILE</name>
<accession>A0A4Q8XRG5</accession>
<dbReference type="EMBL" id="SIPC01000009">
    <property type="protein sequence ID" value="TAX64407.1"/>
    <property type="molecule type" value="Genomic_DNA"/>
</dbReference>
<organism evidence="1 2">
    <name type="scientific">Rhizobium leguminosarum</name>
    <dbReference type="NCBI Taxonomy" id="384"/>
    <lineage>
        <taxon>Bacteria</taxon>
        <taxon>Pseudomonadati</taxon>
        <taxon>Pseudomonadota</taxon>
        <taxon>Alphaproteobacteria</taxon>
        <taxon>Hyphomicrobiales</taxon>
        <taxon>Rhizobiaceae</taxon>
        <taxon>Rhizobium/Agrobacterium group</taxon>
        <taxon>Rhizobium</taxon>
    </lineage>
</organism>
<evidence type="ECO:0000313" key="2">
    <source>
        <dbReference type="Proteomes" id="UP000293652"/>
    </source>
</evidence>
<reference evidence="1 2" key="1">
    <citation type="submission" date="2019-02" db="EMBL/GenBank/DDBJ databases">
        <title>The genomic architecture of introgression among sibling species of bacteria.</title>
        <authorList>
            <person name="Cavassim M.I.A."/>
            <person name="Moeskjaer S."/>
            <person name="Moslemi C."/>
            <person name="Fields B."/>
            <person name="Bachmann A."/>
            <person name="Vilhjalmsson B."/>
            <person name="Schierup M.H."/>
            <person name="Young J.P.W."/>
            <person name="Andersen S.U."/>
        </authorList>
    </citation>
    <scope>NUCLEOTIDE SEQUENCE [LARGE SCALE GENOMIC DNA]</scope>
    <source>
        <strain evidence="1 2">SM145A</strain>
    </source>
</reference>
<dbReference type="RefSeq" id="WP_130751237.1">
    <property type="nucleotide sequence ID" value="NZ_SIPC01000009.1"/>
</dbReference>
<protein>
    <recommendedName>
        <fullName evidence="3">JAB domain-containing protein</fullName>
    </recommendedName>
</protein>
<sequence length="173" mass="19658">MNYFTRATIRHLFAPRHELSCSWFLWHRLKAKLRERGRDRSRESGAFLLGYREGGAARIVDFILYDDLDPNSLDNGIVRFNGRYFSDLWAICKGRGLTVVADVHVHPQGSGQSNSDRDHPMISRAGHIALILPNFAIGAQPRSGIGIYRYLGSKQWHVVPASERPSFFHIGLI</sequence>